<proteinExistence type="predicted"/>
<reference evidence="1" key="1">
    <citation type="submission" date="2018-02" db="EMBL/GenBank/DDBJ databases">
        <title>Rhizophora mucronata_Transcriptome.</title>
        <authorList>
            <person name="Meera S.P."/>
            <person name="Sreeshan A."/>
            <person name="Augustine A."/>
        </authorList>
    </citation>
    <scope>NUCLEOTIDE SEQUENCE</scope>
    <source>
        <tissue evidence="1">Leaf</tissue>
    </source>
</reference>
<sequence>MQQLRNRGEMLKVRERFVGCK</sequence>
<dbReference type="EMBL" id="GGEC01092387">
    <property type="protein sequence ID" value="MBX72871.1"/>
    <property type="molecule type" value="Transcribed_RNA"/>
</dbReference>
<name>A0A2P2R137_RHIMU</name>
<protein>
    <submittedName>
        <fullName evidence="1">Uncharacterized protein</fullName>
    </submittedName>
</protein>
<dbReference type="AlphaFoldDB" id="A0A2P2R137"/>
<accession>A0A2P2R137</accession>
<organism evidence="1">
    <name type="scientific">Rhizophora mucronata</name>
    <name type="common">Asiatic mangrove</name>
    <dbReference type="NCBI Taxonomy" id="61149"/>
    <lineage>
        <taxon>Eukaryota</taxon>
        <taxon>Viridiplantae</taxon>
        <taxon>Streptophyta</taxon>
        <taxon>Embryophyta</taxon>
        <taxon>Tracheophyta</taxon>
        <taxon>Spermatophyta</taxon>
        <taxon>Magnoliopsida</taxon>
        <taxon>eudicotyledons</taxon>
        <taxon>Gunneridae</taxon>
        <taxon>Pentapetalae</taxon>
        <taxon>rosids</taxon>
        <taxon>fabids</taxon>
        <taxon>Malpighiales</taxon>
        <taxon>Rhizophoraceae</taxon>
        <taxon>Rhizophora</taxon>
    </lineage>
</organism>
<evidence type="ECO:0000313" key="1">
    <source>
        <dbReference type="EMBL" id="MBX72871.1"/>
    </source>
</evidence>